<dbReference type="Gramene" id="Jr12_10160_p1">
    <property type="protein sequence ID" value="cds.Jr12_10160_p1"/>
    <property type="gene ID" value="Jr12_10160"/>
</dbReference>
<keyword evidence="1" id="KW-1185">Reference proteome</keyword>
<dbReference type="KEGG" id="jre:108994730"/>
<accession>A0A2I4F1S9</accession>
<name>A0A2I4F1S9_JUGRE</name>
<dbReference type="RefSeq" id="XP_018825602.1">
    <property type="nucleotide sequence ID" value="XM_018970057.1"/>
</dbReference>
<protein>
    <submittedName>
        <fullName evidence="2">Uncharacterized protein LOC108994730</fullName>
    </submittedName>
</protein>
<dbReference type="PANTHER" id="PTHR33710">
    <property type="entry name" value="BNAC02G09200D PROTEIN"/>
    <property type="match status" value="1"/>
</dbReference>
<dbReference type="GeneID" id="108994730"/>
<reference evidence="2" key="1">
    <citation type="submission" date="2025-08" db="UniProtKB">
        <authorList>
            <consortium name="RefSeq"/>
        </authorList>
    </citation>
    <scope>IDENTIFICATION</scope>
    <source>
        <tissue evidence="2">Leaves</tissue>
    </source>
</reference>
<dbReference type="AlphaFoldDB" id="A0A2I4F1S9"/>
<organism evidence="1 2">
    <name type="scientific">Juglans regia</name>
    <name type="common">English walnut</name>
    <dbReference type="NCBI Taxonomy" id="51240"/>
    <lineage>
        <taxon>Eukaryota</taxon>
        <taxon>Viridiplantae</taxon>
        <taxon>Streptophyta</taxon>
        <taxon>Embryophyta</taxon>
        <taxon>Tracheophyta</taxon>
        <taxon>Spermatophyta</taxon>
        <taxon>Magnoliopsida</taxon>
        <taxon>eudicotyledons</taxon>
        <taxon>Gunneridae</taxon>
        <taxon>Pentapetalae</taxon>
        <taxon>rosids</taxon>
        <taxon>fabids</taxon>
        <taxon>Fagales</taxon>
        <taxon>Juglandaceae</taxon>
        <taxon>Juglans</taxon>
    </lineage>
</organism>
<dbReference type="Gene3D" id="3.60.10.10">
    <property type="entry name" value="Endonuclease/exonuclease/phosphatase"/>
    <property type="match status" value="1"/>
</dbReference>
<evidence type="ECO:0000313" key="1">
    <source>
        <dbReference type="Proteomes" id="UP000235220"/>
    </source>
</evidence>
<sequence length="125" mass="14951">MEQFRSVMHEGNLYDLGWKWEKFTWSNSHGDDSFTKERLDRAMTNSVWSTLYKDTWVEVLAARTSDHKPLLMHILKLKGKRWERKRWFKYEAGWALEEECERIIKEVWEKKVTAAPQASSVMGLL</sequence>
<dbReference type="OrthoDB" id="1720282at2759"/>
<dbReference type="InterPro" id="IPR036691">
    <property type="entry name" value="Endo/exonu/phosph_ase_sf"/>
</dbReference>
<proteinExistence type="predicted"/>
<dbReference type="PANTHER" id="PTHR33710:SF62">
    <property type="entry name" value="DUF4283 DOMAIN PROTEIN"/>
    <property type="match status" value="1"/>
</dbReference>
<dbReference type="Proteomes" id="UP000235220">
    <property type="component" value="Chromosome 12"/>
</dbReference>
<dbReference type="SUPFAM" id="SSF56219">
    <property type="entry name" value="DNase I-like"/>
    <property type="match status" value="1"/>
</dbReference>
<gene>
    <name evidence="2" type="primary">LOC108994730</name>
</gene>
<evidence type="ECO:0000313" key="2">
    <source>
        <dbReference type="RefSeq" id="XP_018825602.1"/>
    </source>
</evidence>